<feature type="non-terminal residue" evidence="2">
    <location>
        <position position="1"/>
    </location>
</feature>
<evidence type="ECO:0000256" key="1">
    <source>
        <dbReference type="SAM" id="MobiDB-lite"/>
    </source>
</evidence>
<sequence length="33" mass="3690">VRITQSGLQPNMRESLKELSEGGLTRAFNLTEN</sequence>
<evidence type="ECO:0000313" key="2">
    <source>
        <dbReference type="EMBL" id="GAI13659.1"/>
    </source>
</evidence>
<dbReference type="AlphaFoldDB" id="X1N4W4"/>
<reference evidence="2" key="1">
    <citation type="journal article" date="2014" name="Front. Microbiol.">
        <title>High frequency of phylogenetically diverse reductive dehalogenase-homologous genes in deep subseafloor sedimentary metagenomes.</title>
        <authorList>
            <person name="Kawai M."/>
            <person name="Futagami T."/>
            <person name="Toyoda A."/>
            <person name="Takaki Y."/>
            <person name="Nishi S."/>
            <person name="Hori S."/>
            <person name="Arai W."/>
            <person name="Tsubouchi T."/>
            <person name="Morono Y."/>
            <person name="Uchiyama I."/>
            <person name="Ito T."/>
            <person name="Fujiyama A."/>
            <person name="Inagaki F."/>
            <person name="Takami H."/>
        </authorList>
    </citation>
    <scope>NUCLEOTIDE SEQUENCE</scope>
    <source>
        <strain evidence="2">Expedition CK06-06</strain>
    </source>
</reference>
<feature type="region of interest" description="Disordered" evidence="1">
    <location>
        <begin position="1"/>
        <end position="33"/>
    </location>
</feature>
<accession>X1N4W4</accession>
<dbReference type="EMBL" id="BARV01005308">
    <property type="protein sequence ID" value="GAI13659.1"/>
    <property type="molecule type" value="Genomic_DNA"/>
</dbReference>
<comment type="caution">
    <text evidence="2">The sequence shown here is derived from an EMBL/GenBank/DDBJ whole genome shotgun (WGS) entry which is preliminary data.</text>
</comment>
<organism evidence="2">
    <name type="scientific">marine sediment metagenome</name>
    <dbReference type="NCBI Taxonomy" id="412755"/>
    <lineage>
        <taxon>unclassified sequences</taxon>
        <taxon>metagenomes</taxon>
        <taxon>ecological metagenomes</taxon>
    </lineage>
</organism>
<protein>
    <submittedName>
        <fullName evidence="2">Uncharacterized protein</fullName>
    </submittedName>
</protein>
<gene>
    <name evidence="2" type="ORF">S06H3_11120</name>
</gene>
<name>X1N4W4_9ZZZZ</name>
<proteinExistence type="predicted"/>